<evidence type="ECO:0000313" key="1">
    <source>
        <dbReference type="EnsemblPlants" id="ORUFI02G21190.2"/>
    </source>
</evidence>
<proteinExistence type="predicted"/>
<dbReference type="Gramene" id="ORUFI02G21190.2">
    <property type="protein sequence ID" value="ORUFI02G21190.2"/>
    <property type="gene ID" value="ORUFI02G21190"/>
</dbReference>
<evidence type="ECO:0000313" key="2">
    <source>
        <dbReference type="Proteomes" id="UP000008022"/>
    </source>
</evidence>
<sequence>MPGSRRSAAASADIIGFQSYKVFQESEMSMARRLEFDDVHSDAESVTTGVPHRRAQYIKPQKSTSIPFCDNTRKLMEWFFTNVSFVQTSMLGAHKPSPPPPPRHRVSSRNHTIDQQFFSLAVLLPSPRSSSLLRFGIGHDGHPLSVLDLAMELYHCEKGEK</sequence>
<dbReference type="OMA" id="AMELYHC"/>
<reference evidence="2" key="1">
    <citation type="submission" date="2013-06" db="EMBL/GenBank/DDBJ databases">
        <authorList>
            <person name="Zhao Q."/>
        </authorList>
    </citation>
    <scope>NUCLEOTIDE SEQUENCE</scope>
    <source>
        <strain evidence="2">cv. W1943</strain>
    </source>
</reference>
<dbReference type="Proteomes" id="UP000008022">
    <property type="component" value="Unassembled WGS sequence"/>
</dbReference>
<keyword evidence="2" id="KW-1185">Reference proteome</keyword>
<dbReference type="AlphaFoldDB" id="A0A0E0NG90"/>
<name>A0A0E0NG90_ORYRU</name>
<accession>A0A0E0NG90</accession>
<organism evidence="1 2">
    <name type="scientific">Oryza rufipogon</name>
    <name type="common">Brownbeard rice</name>
    <name type="synonym">Asian wild rice</name>
    <dbReference type="NCBI Taxonomy" id="4529"/>
    <lineage>
        <taxon>Eukaryota</taxon>
        <taxon>Viridiplantae</taxon>
        <taxon>Streptophyta</taxon>
        <taxon>Embryophyta</taxon>
        <taxon>Tracheophyta</taxon>
        <taxon>Spermatophyta</taxon>
        <taxon>Magnoliopsida</taxon>
        <taxon>Liliopsida</taxon>
        <taxon>Poales</taxon>
        <taxon>Poaceae</taxon>
        <taxon>BOP clade</taxon>
        <taxon>Oryzoideae</taxon>
        <taxon>Oryzeae</taxon>
        <taxon>Oryzinae</taxon>
        <taxon>Oryza</taxon>
    </lineage>
</organism>
<protein>
    <submittedName>
        <fullName evidence="1">Uncharacterized protein</fullName>
    </submittedName>
</protein>
<dbReference type="EnsemblPlants" id="ORUFI02G21190.2">
    <property type="protein sequence ID" value="ORUFI02G21190.2"/>
    <property type="gene ID" value="ORUFI02G21190"/>
</dbReference>
<reference evidence="1" key="2">
    <citation type="submission" date="2015-06" db="UniProtKB">
        <authorList>
            <consortium name="EnsemblPlants"/>
        </authorList>
    </citation>
    <scope>IDENTIFICATION</scope>
</reference>